<keyword evidence="2" id="KW-1185">Reference proteome</keyword>
<proteinExistence type="predicted"/>
<dbReference type="EMBL" id="LT853698">
    <property type="protein sequence ID" value="SMQ52935.1"/>
    <property type="molecule type" value="Genomic_DNA"/>
</dbReference>
<dbReference type="AlphaFoldDB" id="A0A1X7RZY1"/>
<dbReference type="Proteomes" id="UP000215127">
    <property type="component" value="Chromosome 7"/>
</dbReference>
<reference evidence="1 2" key="1">
    <citation type="submission" date="2016-06" db="EMBL/GenBank/DDBJ databases">
        <authorList>
            <person name="Kjaerup R.B."/>
            <person name="Dalgaard T.S."/>
            <person name="Juul-Madsen H.R."/>
        </authorList>
    </citation>
    <scope>NUCLEOTIDE SEQUENCE [LARGE SCALE GENOMIC DNA]</scope>
</reference>
<accession>A0A1X7RZY1</accession>
<organism evidence="1 2">
    <name type="scientific">Zymoseptoria tritici (strain ST99CH_3D7)</name>
    <dbReference type="NCBI Taxonomy" id="1276538"/>
    <lineage>
        <taxon>Eukaryota</taxon>
        <taxon>Fungi</taxon>
        <taxon>Dikarya</taxon>
        <taxon>Ascomycota</taxon>
        <taxon>Pezizomycotina</taxon>
        <taxon>Dothideomycetes</taxon>
        <taxon>Dothideomycetidae</taxon>
        <taxon>Mycosphaerellales</taxon>
        <taxon>Mycosphaerellaceae</taxon>
        <taxon>Zymoseptoria</taxon>
    </lineage>
</organism>
<sequence length="276" mass="31299">MATTPLNTLDLTVTCANGNGTEQFYIDCSDRRRSEFLRQQLTANPFALAAMTTAFPSTYRIRLSLAKDTTLTLAIPTRVPHLPNGGLPSSLISQIRAVDVCEPFLFLHSLEEENPTIRVRHRDVKLPQRWHSSLRRLTMSFVYNLDLETGMLCWREESRKWELYTSPDPTNRDLDAPDHEETMKQVEDDFADNLSEFIEQLNGQCASRAEILTAQDLFLMQKTLGSGQIEEPAEARIRPGETVGGKRWTQQQTREKAARMYRTACLGGEGVGWTTC</sequence>
<name>A0A1X7RZY1_ZYMT9</name>
<evidence type="ECO:0000313" key="2">
    <source>
        <dbReference type="Proteomes" id="UP000215127"/>
    </source>
</evidence>
<gene>
    <name evidence="1" type="ORF">ZT3D7_G8088</name>
</gene>
<evidence type="ECO:0000313" key="1">
    <source>
        <dbReference type="EMBL" id="SMQ52935.1"/>
    </source>
</evidence>
<protein>
    <submittedName>
        <fullName evidence="1">Uncharacterized protein</fullName>
    </submittedName>
</protein>